<dbReference type="AlphaFoldDB" id="A0A4Z0J8Q4"/>
<comment type="caution">
    <text evidence="1">The sequence shown here is derived from an EMBL/GenBank/DDBJ whole genome shotgun (WGS) entry which is preliminary data.</text>
</comment>
<reference evidence="1 2" key="1">
    <citation type="submission" date="2018-10" db="EMBL/GenBank/DDBJ databases">
        <title>Lactobacillus sp. R7 and Lactobacillus sp. R19 isolated from fermented mustard green product of Taiwan.</title>
        <authorList>
            <person name="Lin S.-T."/>
        </authorList>
    </citation>
    <scope>NUCLEOTIDE SEQUENCE [LARGE SCALE GENOMIC DNA]</scope>
    <source>
        <strain evidence="1 2">BCRC 81129</strain>
    </source>
</reference>
<evidence type="ECO:0000313" key="1">
    <source>
        <dbReference type="EMBL" id="TGD18533.1"/>
    </source>
</evidence>
<keyword evidence="2" id="KW-1185">Reference proteome</keyword>
<evidence type="ECO:0000313" key="2">
    <source>
        <dbReference type="Proteomes" id="UP000297348"/>
    </source>
</evidence>
<organism evidence="1 2">
    <name type="scientific">Levilactobacillus suantsaiihabitans</name>
    <dbReference type="NCBI Taxonomy" id="2487722"/>
    <lineage>
        <taxon>Bacteria</taxon>
        <taxon>Bacillati</taxon>
        <taxon>Bacillota</taxon>
        <taxon>Bacilli</taxon>
        <taxon>Lactobacillales</taxon>
        <taxon>Lactobacillaceae</taxon>
        <taxon>Levilactobacillus</taxon>
    </lineage>
</organism>
<protein>
    <submittedName>
        <fullName evidence="1">Uncharacterized protein</fullName>
    </submittedName>
</protein>
<dbReference type="EMBL" id="RKLX01000011">
    <property type="protein sequence ID" value="TGD18533.1"/>
    <property type="molecule type" value="Genomic_DNA"/>
</dbReference>
<proteinExistence type="predicted"/>
<dbReference type="Proteomes" id="UP000297348">
    <property type="component" value="Unassembled WGS sequence"/>
</dbReference>
<name>A0A4Z0J8Q4_9LACO</name>
<sequence>MGLATLPFAKYGLERGGRTGPSLRNGLGLALSRSSRLKDASSLSAVNLGAKRTPTAEPIFGELPATSVLIINGDLIPGGD</sequence>
<gene>
    <name evidence="1" type="ORF">EGT51_07730</name>
</gene>
<accession>A0A4Z0J8Q4</accession>